<sequence>MLKTNEKDLVEFLLQCQPGPPKTRGSWSIDHHGVPFLLPSIGGITLNVQVGDSAFGWAGDHVEPGVSCTADTHKPFDHPNNALQIYSCVGNTATIVSGEAKGENGIVLGHHGGSEHVMVDFPKDVKQDLIYSDTIVIHAKGQGLKLLDYPDIVPFNLDPGLLKKMKIRETGGGVLQVPVTTVVPAACMGSGVGASHVAKGDYDIMTSDEETVGKYGLDKIRFGDFVALLDHDNRYGRAYRQGAISIGVVVHSDCLVAGHGPGVTTVMTCAAAQIQPVIDPSANIADLLDIGTVLGEEKKKSRKKKST</sequence>
<dbReference type="Gene3D" id="2.40.10.170">
    <property type="match status" value="1"/>
</dbReference>
<dbReference type="Gene3D" id="4.10.1180.10">
    <property type="entry name" value="tm1086 domain"/>
    <property type="match status" value="1"/>
</dbReference>
<dbReference type="InterPro" id="IPR044909">
    <property type="entry name" value="TM_1086_sf"/>
</dbReference>
<dbReference type="InterPro" id="IPR044910">
    <property type="entry name" value="TM_1086_SG_dom"/>
</dbReference>
<evidence type="ECO:0000313" key="3">
    <source>
        <dbReference type="EMBL" id="PWW82738.1"/>
    </source>
</evidence>
<reference evidence="4" key="1">
    <citation type="submission" date="2017-10" db="EMBL/GenBank/DDBJ databases">
        <authorList>
            <person name="Gaisin V.A."/>
            <person name="Rysina M.S."/>
            <person name="Grouzdev D.S."/>
        </authorList>
    </citation>
    <scope>NUCLEOTIDE SEQUENCE [LARGE SCALE GENOMIC DNA]</scope>
    <source>
        <strain evidence="4">V1</strain>
    </source>
</reference>
<organism evidence="3 4">
    <name type="scientific">Prosthecochloris marina</name>
    <dbReference type="NCBI Taxonomy" id="2017681"/>
    <lineage>
        <taxon>Bacteria</taxon>
        <taxon>Pseudomonadati</taxon>
        <taxon>Chlorobiota</taxon>
        <taxon>Chlorobiia</taxon>
        <taxon>Chlorobiales</taxon>
        <taxon>Chlorobiaceae</taxon>
        <taxon>Prosthecochloris</taxon>
    </lineage>
</organism>
<dbReference type="EMBL" id="PDNZ01000002">
    <property type="protein sequence ID" value="PWW82738.1"/>
    <property type="molecule type" value="Genomic_DNA"/>
</dbReference>
<protein>
    <submittedName>
        <fullName evidence="3">DUF4438 domain-containing protein</fullName>
    </submittedName>
</protein>
<gene>
    <name evidence="3" type="ORF">CR164_03070</name>
</gene>
<accession>A0A317T877</accession>
<feature type="domain" description="DUF4438" evidence="2">
    <location>
        <begin position="164"/>
        <end position="288"/>
    </location>
</feature>
<dbReference type="InterPro" id="IPR048399">
    <property type="entry name" value="DUF4438_C"/>
</dbReference>
<dbReference type="OrthoDB" id="596789at2"/>
<dbReference type="Proteomes" id="UP000246278">
    <property type="component" value="Unassembled WGS sequence"/>
</dbReference>
<dbReference type="Pfam" id="PF20999">
    <property type="entry name" value="DUF4438_C"/>
    <property type="match status" value="1"/>
</dbReference>
<dbReference type="AlphaFoldDB" id="A0A317T877"/>
<evidence type="ECO:0000259" key="1">
    <source>
        <dbReference type="Pfam" id="PF14505"/>
    </source>
</evidence>
<keyword evidence="4" id="KW-1185">Reference proteome</keyword>
<dbReference type="InterPro" id="IPR029433">
    <property type="entry name" value="DUF4438_N"/>
</dbReference>
<feature type="domain" description="DUF4438" evidence="1">
    <location>
        <begin position="27"/>
        <end position="163"/>
    </location>
</feature>
<evidence type="ECO:0000313" key="4">
    <source>
        <dbReference type="Proteomes" id="UP000246278"/>
    </source>
</evidence>
<dbReference type="RefSeq" id="WP_110022455.1">
    <property type="nucleotide sequence ID" value="NZ_PDNZ01000002.1"/>
</dbReference>
<dbReference type="Gene3D" id="2.102.30.10">
    <property type="entry name" value="tm1086 (SG structure) domain"/>
    <property type="match status" value="1"/>
</dbReference>
<proteinExistence type="predicted"/>
<evidence type="ECO:0000259" key="2">
    <source>
        <dbReference type="Pfam" id="PF20999"/>
    </source>
</evidence>
<dbReference type="Pfam" id="PF14505">
    <property type="entry name" value="DUF4438"/>
    <property type="match status" value="1"/>
</dbReference>
<name>A0A317T877_9CHLB</name>
<comment type="caution">
    <text evidence="3">The sequence shown here is derived from an EMBL/GenBank/DDBJ whole genome shotgun (WGS) entry which is preliminary data.</text>
</comment>